<dbReference type="Pfam" id="PF00072">
    <property type="entry name" value="Response_reg"/>
    <property type="match status" value="2"/>
</dbReference>
<dbReference type="InterPro" id="IPR011006">
    <property type="entry name" value="CheY-like_superfamily"/>
</dbReference>
<dbReference type="AlphaFoldDB" id="A0A5C7VPN8"/>
<evidence type="ECO:0000313" key="3">
    <source>
        <dbReference type="EMBL" id="TXI27331.1"/>
    </source>
</evidence>
<dbReference type="InterPro" id="IPR052048">
    <property type="entry name" value="ST_Response_Regulator"/>
</dbReference>
<feature type="domain" description="Response regulatory" evidence="2">
    <location>
        <begin position="9"/>
        <end position="124"/>
    </location>
</feature>
<protein>
    <submittedName>
        <fullName evidence="3">Response regulator</fullName>
    </submittedName>
</protein>
<accession>A0A5C7VPN8</accession>
<sequence length="265" mass="29013">MLLPQNKLRILIVDDSISIRSVLRALLHNDEFDVVGELASGSKLITAVTKLKPHIICLDYNLPDTDGLSLLGQIHAKYPHVAVIMITGSNNQELEHAAAEAGTAGFIYKPFSQEQILDVLQKVAHAQRLLMIAARKHNPFADKAYHATAVVADDSQTLRRLLMAILGHMGVRVVGEAYDGKQAIELVSAHTPDIVCLDFEMPVMDGLEALKIIRDQNPLTKAVMITAAASRETFNRAANTGARGYIIKPFHPDKVTQNISRILAS</sequence>
<dbReference type="PANTHER" id="PTHR43228:SF1">
    <property type="entry name" value="TWO-COMPONENT RESPONSE REGULATOR ARR22"/>
    <property type="match status" value="1"/>
</dbReference>
<dbReference type="SMART" id="SM00448">
    <property type="entry name" value="REC"/>
    <property type="match status" value="2"/>
</dbReference>
<feature type="modified residue" description="4-aspartylphosphate" evidence="1">
    <location>
        <position position="198"/>
    </location>
</feature>
<reference evidence="3 4" key="1">
    <citation type="submission" date="2018-09" db="EMBL/GenBank/DDBJ databases">
        <title>Metagenome Assembled Genomes from an Advanced Water Purification Facility.</title>
        <authorList>
            <person name="Stamps B.W."/>
            <person name="Spear J.R."/>
        </authorList>
    </citation>
    <scope>NUCLEOTIDE SEQUENCE [LARGE SCALE GENOMIC DNA]</scope>
    <source>
        <strain evidence="3">Bin_54_1</strain>
    </source>
</reference>
<evidence type="ECO:0000313" key="4">
    <source>
        <dbReference type="Proteomes" id="UP000321055"/>
    </source>
</evidence>
<organism evidence="3 4">
    <name type="scientific">Nitrosomonas oligotropha</name>
    <dbReference type="NCBI Taxonomy" id="42354"/>
    <lineage>
        <taxon>Bacteria</taxon>
        <taxon>Pseudomonadati</taxon>
        <taxon>Pseudomonadota</taxon>
        <taxon>Betaproteobacteria</taxon>
        <taxon>Nitrosomonadales</taxon>
        <taxon>Nitrosomonadaceae</taxon>
        <taxon>Nitrosomonas</taxon>
    </lineage>
</organism>
<evidence type="ECO:0000259" key="2">
    <source>
        <dbReference type="PROSITE" id="PS50110"/>
    </source>
</evidence>
<dbReference type="InterPro" id="IPR001789">
    <property type="entry name" value="Sig_transdc_resp-reg_receiver"/>
</dbReference>
<keyword evidence="1" id="KW-0597">Phosphoprotein</keyword>
<evidence type="ECO:0000256" key="1">
    <source>
        <dbReference type="PROSITE-ProRule" id="PRU00169"/>
    </source>
</evidence>
<dbReference type="Gene3D" id="3.40.50.2300">
    <property type="match status" value="2"/>
</dbReference>
<gene>
    <name evidence="3" type="ORF">E6Q60_10080</name>
</gene>
<name>A0A5C7VPN8_9PROT</name>
<dbReference type="SUPFAM" id="SSF52172">
    <property type="entry name" value="CheY-like"/>
    <property type="match status" value="2"/>
</dbReference>
<dbReference type="EMBL" id="SSFX01000079">
    <property type="protein sequence ID" value="TXI27331.1"/>
    <property type="molecule type" value="Genomic_DNA"/>
</dbReference>
<proteinExistence type="predicted"/>
<dbReference type="PROSITE" id="PS50110">
    <property type="entry name" value="RESPONSE_REGULATORY"/>
    <property type="match status" value="2"/>
</dbReference>
<feature type="domain" description="Response regulatory" evidence="2">
    <location>
        <begin position="148"/>
        <end position="263"/>
    </location>
</feature>
<comment type="caution">
    <text evidence="3">The sequence shown here is derived from an EMBL/GenBank/DDBJ whole genome shotgun (WGS) entry which is preliminary data.</text>
</comment>
<dbReference type="GO" id="GO:0000160">
    <property type="term" value="P:phosphorelay signal transduction system"/>
    <property type="evidence" value="ECO:0007669"/>
    <property type="project" value="InterPro"/>
</dbReference>
<dbReference type="Proteomes" id="UP000321055">
    <property type="component" value="Unassembled WGS sequence"/>
</dbReference>
<feature type="modified residue" description="4-aspartylphosphate" evidence="1">
    <location>
        <position position="59"/>
    </location>
</feature>
<dbReference type="PANTHER" id="PTHR43228">
    <property type="entry name" value="TWO-COMPONENT RESPONSE REGULATOR"/>
    <property type="match status" value="1"/>
</dbReference>